<reference evidence="19" key="1">
    <citation type="submission" date="2019-12" db="UniProtKB">
        <authorList>
            <consortium name="WormBaseParasite"/>
        </authorList>
    </citation>
    <scope>IDENTIFICATION</scope>
</reference>
<keyword evidence="18" id="KW-1185">Reference proteome</keyword>
<evidence type="ECO:0000256" key="9">
    <source>
        <dbReference type="ARBA" id="ARBA00047863"/>
    </source>
</evidence>
<evidence type="ECO:0000256" key="14">
    <source>
        <dbReference type="ARBA" id="ARBA00049296"/>
    </source>
</evidence>
<comment type="catalytic activity">
    <reaction evidence="16">
        <text>12-(9Z-hexadecenoyloxy)-octadecanoate + H2O = 12-hydroxyoctadecanoate + (9Z)-hexadecenoate + H(+)</text>
        <dbReference type="Rhea" id="RHEA:52072"/>
        <dbReference type="ChEBI" id="CHEBI:15377"/>
        <dbReference type="ChEBI" id="CHEBI:15378"/>
        <dbReference type="ChEBI" id="CHEBI:32372"/>
        <dbReference type="ChEBI" id="CHEBI:84201"/>
        <dbReference type="ChEBI" id="CHEBI:136312"/>
    </reaction>
    <physiologicalReaction direction="left-to-right" evidence="16">
        <dbReference type="Rhea" id="RHEA:52073"/>
    </physiologicalReaction>
</comment>
<keyword evidence="4 17" id="KW-0812">Transmembrane</keyword>
<keyword evidence="6 17" id="KW-0472">Membrane</keyword>
<proteinExistence type="inferred from homology"/>
<comment type="catalytic activity">
    <reaction evidence="10">
        <text>12-octadecanoyloxy-octadecanoate + H2O = 12-hydroxyoctadecanoate + octadecanoate + H(+)</text>
        <dbReference type="Rhea" id="RHEA:52080"/>
        <dbReference type="ChEBI" id="CHEBI:15377"/>
        <dbReference type="ChEBI" id="CHEBI:15378"/>
        <dbReference type="ChEBI" id="CHEBI:25629"/>
        <dbReference type="ChEBI" id="CHEBI:84201"/>
        <dbReference type="ChEBI" id="CHEBI:136330"/>
    </reaction>
    <physiologicalReaction direction="left-to-right" evidence="10">
        <dbReference type="Rhea" id="RHEA:52081"/>
    </physiologicalReaction>
</comment>
<comment type="catalytic activity">
    <reaction evidence="13">
        <text>9-octadecanoyloxy-octadecanoate + H2O = 9-hydroxy-octadecanoate + octadecanoate + H(+)</text>
        <dbReference type="Rhea" id="RHEA:52096"/>
        <dbReference type="ChEBI" id="CHEBI:15377"/>
        <dbReference type="ChEBI" id="CHEBI:15378"/>
        <dbReference type="ChEBI" id="CHEBI:25629"/>
        <dbReference type="ChEBI" id="CHEBI:136286"/>
        <dbReference type="ChEBI" id="CHEBI:136373"/>
    </reaction>
    <physiologicalReaction direction="left-to-right" evidence="13">
        <dbReference type="Rhea" id="RHEA:52097"/>
    </physiologicalReaction>
</comment>
<comment type="catalytic activity">
    <reaction evidence="1">
        <text>9-(9Z-hexadecenoyloxy)-octadecanoate + H2O = (9Z)-hexadecenoate + 9-hydroxy-octadecanoate + H(+)</text>
        <dbReference type="Rhea" id="RHEA:52068"/>
        <dbReference type="ChEBI" id="CHEBI:15377"/>
        <dbReference type="ChEBI" id="CHEBI:15378"/>
        <dbReference type="ChEBI" id="CHEBI:32372"/>
        <dbReference type="ChEBI" id="CHEBI:136286"/>
        <dbReference type="ChEBI" id="CHEBI:136309"/>
    </reaction>
    <physiologicalReaction direction="left-to-right" evidence="1">
        <dbReference type="Rhea" id="RHEA:52069"/>
    </physiologicalReaction>
</comment>
<evidence type="ECO:0000256" key="13">
    <source>
        <dbReference type="ARBA" id="ARBA00049221"/>
    </source>
</evidence>
<comment type="catalytic activity">
    <reaction evidence="7">
        <text>12-hexadecanoyloxy-octadecanoate + H2O = 12-hydroxyoctadecanoate + hexadecanoate + H(+)</text>
        <dbReference type="Rhea" id="RHEA:52056"/>
        <dbReference type="ChEBI" id="CHEBI:7896"/>
        <dbReference type="ChEBI" id="CHEBI:15377"/>
        <dbReference type="ChEBI" id="CHEBI:15378"/>
        <dbReference type="ChEBI" id="CHEBI:83677"/>
        <dbReference type="ChEBI" id="CHEBI:84201"/>
    </reaction>
    <physiologicalReaction direction="left-to-right" evidence="7">
        <dbReference type="Rhea" id="RHEA:52057"/>
    </physiologicalReaction>
</comment>
<comment type="catalytic activity">
    <reaction evidence="15">
        <text>13-(9Z-hexadecenoyloxy)-octadecanoate + H2O = 13-hydroxy-octadecanoate + (9Z)-hexadecenoate + H(+)</text>
        <dbReference type="Rhea" id="RHEA:52076"/>
        <dbReference type="ChEBI" id="CHEBI:15377"/>
        <dbReference type="ChEBI" id="CHEBI:15378"/>
        <dbReference type="ChEBI" id="CHEBI:32372"/>
        <dbReference type="ChEBI" id="CHEBI:136304"/>
        <dbReference type="ChEBI" id="CHEBI:136315"/>
    </reaction>
    <physiologicalReaction direction="left-to-right" evidence="15">
        <dbReference type="Rhea" id="RHEA:52077"/>
    </physiologicalReaction>
</comment>
<comment type="catalytic activity">
    <reaction evidence="8">
        <text>13-octadecanoyloxy-octadecanoate + H2O = 13-hydroxy-octadecanoate + octadecanoate + H(+)</text>
        <dbReference type="Rhea" id="RHEA:52084"/>
        <dbReference type="ChEBI" id="CHEBI:15377"/>
        <dbReference type="ChEBI" id="CHEBI:15378"/>
        <dbReference type="ChEBI" id="CHEBI:25629"/>
        <dbReference type="ChEBI" id="CHEBI:136304"/>
        <dbReference type="ChEBI" id="CHEBI:136335"/>
    </reaction>
    <physiologicalReaction direction="left-to-right" evidence="8">
        <dbReference type="Rhea" id="RHEA:52085"/>
    </physiologicalReaction>
</comment>
<feature type="transmembrane region" description="Helical" evidence="17">
    <location>
        <begin position="129"/>
        <end position="147"/>
    </location>
</feature>
<evidence type="ECO:0000256" key="6">
    <source>
        <dbReference type="ARBA" id="ARBA00023136"/>
    </source>
</evidence>
<evidence type="ECO:0000313" key="19">
    <source>
        <dbReference type="WBParaSite" id="TMUE_3000012978.1"/>
    </source>
</evidence>
<evidence type="ECO:0000256" key="3">
    <source>
        <dbReference type="ARBA" id="ARBA00009300"/>
    </source>
</evidence>
<accession>A0A5S6R0M4</accession>
<dbReference type="GO" id="GO:0016020">
    <property type="term" value="C:membrane"/>
    <property type="evidence" value="ECO:0007669"/>
    <property type="project" value="InterPro"/>
</dbReference>
<evidence type="ECO:0000256" key="16">
    <source>
        <dbReference type="ARBA" id="ARBA00049428"/>
    </source>
</evidence>
<keyword evidence="5 17" id="KW-1133">Transmembrane helix</keyword>
<dbReference type="InterPro" id="IPR006838">
    <property type="entry name" value="ADTRP_AIG1"/>
</dbReference>
<comment type="catalytic activity">
    <reaction evidence="11">
        <text>12-(9Z-octadecenoyloxy)-octadecanoate + H2O = 12-hydroxyoctadecanoate + (9Z)-octadecenoate + H(+)</text>
        <dbReference type="Rhea" id="RHEA:52060"/>
        <dbReference type="ChEBI" id="CHEBI:15377"/>
        <dbReference type="ChEBI" id="CHEBI:15378"/>
        <dbReference type="ChEBI" id="CHEBI:30823"/>
        <dbReference type="ChEBI" id="CHEBI:84201"/>
        <dbReference type="ChEBI" id="CHEBI:136302"/>
    </reaction>
    <physiologicalReaction direction="left-to-right" evidence="11">
        <dbReference type="Rhea" id="RHEA:52061"/>
    </physiologicalReaction>
</comment>
<dbReference type="AlphaFoldDB" id="A0A5S6R0M4"/>
<dbReference type="STRING" id="70415.A0A5S6R0M4"/>
<feature type="transmembrane region" description="Helical" evidence="17">
    <location>
        <begin position="6"/>
        <end position="27"/>
    </location>
</feature>
<dbReference type="PANTHER" id="PTHR10989:SF16">
    <property type="entry name" value="AT02829P-RELATED"/>
    <property type="match status" value="1"/>
</dbReference>
<comment type="catalytic activity">
    <reaction evidence="12">
        <text>9-(9Z-octadecenoyloxy)-octadecanoate + H2O = 9-hydroxy-octadecanoate + (9Z)-octadecenoate + H(+)</text>
        <dbReference type="Rhea" id="RHEA:52048"/>
        <dbReference type="ChEBI" id="CHEBI:15377"/>
        <dbReference type="ChEBI" id="CHEBI:15378"/>
        <dbReference type="ChEBI" id="CHEBI:30823"/>
        <dbReference type="ChEBI" id="CHEBI:136282"/>
        <dbReference type="ChEBI" id="CHEBI:136286"/>
    </reaction>
    <physiologicalReaction direction="left-to-right" evidence="12">
        <dbReference type="Rhea" id="RHEA:52049"/>
    </physiologicalReaction>
</comment>
<evidence type="ECO:0000256" key="2">
    <source>
        <dbReference type="ARBA" id="ARBA00004127"/>
    </source>
</evidence>
<organism evidence="18 19">
    <name type="scientific">Trichuris muris</name>
    <name type="common">Mouse whipworm</name>
    <dbReference type="NCBI Taxonomy" id="70415"/>
    <lineage>
        <taxon>Eukaryota</taxon>
        <taxon>Metazoa</taxon>
        <taxon>Ecdysozoa</taxon>
        <taxon>Nematoda</taxon>
        <taxon>Enoplea</taxon>
        <taxon>Dorylaimia</taxon>
        <taxon>Trichinellida</taxon>
        <taxon>Trichuridae</taxon>
        <taxon>Trichuris</taxon>
    </lineage>
</organism>
<evidence type="ECO:0000256" key="1">
    <source>
        <dbReference type="ARBA" id="ARBA00000923"/>
    </source>
</evidence>
<comment type="catalytic activity">
    <reaction evidence="9">
        <text>9-hexadecanoyloxy-octadecanoate + H2O = 9-hydroxy-octadecanoate + hexadecanoate + H(+)</text>
        <dbReference type="Rhea" id="RHEA:52052"/>
        <dbReference type="ChEBI" id="CHEBI:7896"/>
        <dbReference type="ChEBI" id="CHEBI:15377"/>
        <dbReference type="ChEBI" id="CHEBI:15378"/>
        <dbReference type="ChEBI" id="CHEBI:83670"/>
        <dbReference type="ChEBI" id="CHEBI:136286"/>
    </reaction>
    <physiologicalReaction direction="left-to-right" evidence="9">
        <dbReference type="Rhea" id="RHEA:52053"/>
    </physiologicalReaction>
</comment>
<protein>
    <submittedName>
        <fullName evidence="19">Androgen-induced gene 1 protein</fullName>
    </submittedName>
</protein>
<comment type="catalytic activity">
    <reaction evidence="14">
        <text>13-(9Z-octadecenoyloxy)-octadecanoate + H2O = 13-hydroxy-octadecanoate + (9Z)-octadecenoate + H(+)</text>
        <dbReference type="Rhea" id="RHEA:52064"/>
        <dbReference type="ChEBI" id="CHEBI:15377"/>
        <dbReference type="ChEBI" id="CHEBI:15378"/>
        <dbReference type="ChEBI" id="CHEBI:30823"/>
        <dbReference type="ChEBI" id="CHEBI:136303"/>
        <dbReference type="ChEBI" id="CHEBI:136304"/>
    </reaction>
    <physiologicalReaction direction="left-to-right" evidence="14">
        <dbReference type="Rhea" id="RHEA:52065"/>
    </physiologicalReaction>
</comment>
<feature type="transmembrane region" description="Helical" evidence="17">
    <location>
        <begin position="195"/>
        <end position="212"/>
    </location>
</feature>
<comment type="subcellular location">
    <subcellularLocation>
        <location evidence="2">Endomembrane system</location>
        <topology evidence="2">Multi-pass membrane protein</topology>
    </subcellularLocation>
</comment>
<evidence type="ECO:0000256" key="4">
    <source>
        <dbReference type="ARBA" id="ARBA00022692"/>
    </source>
</evidence>
<dbReference type="PANTHER" id="PTHR10989">
    <property type="entry name" value="ANDROGEN-INDUCED PROTEIN 1-RELATED"/>
    <property type="match status" value="1"/>
</dbReference>
<evidence type="ECO:0000256" key="7">
    <source>
        <dbReference type="ARBA" id="ARBA00047368"/>
    </source>
</evidence>
<comment type="similarity">
    <text evidence="3">Belongs to the AIG1 family.</text>
</comment>
<evidence type="ECO:0000256" key="8">
    <source>
        <dbReference type="ARBA" id="ARBA00047427"/>
    </source>
</evidence>
<feature type="transmembrane region" description="Helical" evidence="17">
    <location>
        <begin position="87"/>
        <end position="109"/>
    </location>
</feature>
<dbReference type="Pfam" id="PF04750">
    <property type="entry name" value="Far-17a_AIG1"/>
    <property type="match status" value="1"/>
</dbReference>
<evidence type="ECO:0000256" key="17">
    <source>
        <dbReference type="SAM" id="Phobius"/>
    </source>
</evidence>
<evidence type="ECO:0000256" key="11">
    <source>
        <dbReference type="ARBA" id="ARBA00048701"/>
    </source>
</evidence>
<dbReference type="Proteomes" id="UP000046395">
    <property type="component" value="Unassembled WGS sequence"/>
</dbReference>
<name>A0A5S6R0M4_TRIMR</name>
<evidence type="ECO:0000256" key="10">
    <source>
        <dbReference type="ARBA" id="ARBA00048680"/>
    </source>
</evidence>
<dbReference type="GO" id="GO:0012505">
    <property type="term" value="C:endomembrane system"/>
    <property type="evidence" value="ECO:0007669"/>
    <property type="project" value="UniProtKB-SubCell"/>
</dbReference>
<feature type="transmembrane region" description="Helical" evidence="17">
    <location>
        <begin position="159"/>
        <end position="183"/>
    </location>
</feature>
<dbReference type="WBParaSite" id="TMUE_3000012978.1">
    <property type="protein sequence ID" value="TMUE_3000012978.1"/>
    <property type="gene ID" value="WBGene00302876"/>
</dbReference>
<evidence type="ECO:0000256" key="15">
    <source>
        <dbReference type="ARBA" id="ARBA00049322"/>
    </source>
</evidence>
<sequence>MAWIWLFTFAYDFLYVPVLPLGGIWFMKLRFLTYINFICQTIYSCLCVVRAFVDRSCEVRDVGPHRVHPAPPTYYPTTKLHRMCDRIYATVIFPVGMLVVGLFWALFYIDRELVYPEYLDKVIPMWVNHVLHVYPAPFVLIDSLLVCHRYPPRVKGVATVTAFAILYEILLIVNYLITGYWMYGIFSTLNSAGKGLFFLFAIVVVNVLYLIGEGYNQLIWGTASFPPDGDQVQESSKRDIEQKKVR</sequence>
<evidence type="ECO:0000256" key="12">
    <source>
        <dbReference type="ARBA" id="ARBA00048800"/>
    </source>
</evidence>
<evidence type="ECO:0000256" key="5">
    <source>
        <dbReference type="ARBA" id="ARBA00022989"/>
    </source>
</evidence>
<evidence type="ECO:0000313" key="18">
    <source>
        <dbReference type="Proteomes" id="UP000046395"/>
    </source>
</evidence>